<name>A0A7K7H2P9_ERIRU</name>
<comment type="similarity">
    <text evidence="1">Belongs to the proteasome subunit S9 family.</text>
</comment>
<sequence length="399" mass="44541">VKRDVQENDEEAVQVKEQSILELGSLLAKTGQAEELGGLLKYVRPFLNSISKAKAARLVRSLLDLFLDMEAATGQEVDLCLECIEWAKSEKRTFLRQALEEGGPCRGLVCVDAAAEQSQFCPCSLPGSQLLRELKKMDDKALLVEVQLLESKTYHALSNLPKARAALTSARTTANAIYCPPKLQAALDMQSGIIHAAEEKDWKTAYSYFYEAFEGNDSIDNPKAITALKYMLLCKIMLNSPEDVQALVSGKLALRYAGRQTEALKCVAQASKNRSLADFEKALTDYKVELRDDPIINTHLAKLYDNLLEQNLIRVIEPFSRVQIEHISSLIKLSKAEVERKLSQMILDKKFHGILDQGEGVLIIFDEPPVDKTYEAALETIQNMSKVVDSLYNKAKKLT</sequence>
<evidence type="ECO:0000313" key="4">
    <source>
        <dbReference type="EMBL" id="NWY75993.1"/>
    </source>
</evidence>
<evidence type="ECO:0000256" key="1">
    <source>
        <dbReference type="ARBA" id="ARBA00007454"/>
    </source>
</evidence>
<dbReference type="EMBL" id="VZSK01002492">
    <property type="protein sequence ID" value="NWY75993.1"/>
    <property type="molecule type" value="Genomic_DNA"/>
</dbReference>
<dbReference type="InterPro" id="IPR050871">
    <property type="entry name" value="26S_Proteasome/COP9_Components"/>
</dbReference>
<dbReference type="AlphaFoldDB" id="A0A7K7H2P9"/>
<dbReference type="Pfam" id="PF01399">
    <property type="entry name" value="PCI"/>
    <property type="match status" value="1"/>
</dbReference>
<proteinExistence type="inferred from homology"/>
<dbReference type="PROSITE" id="PS50250">
    <property type="entry name" value="PCI"/>
    <property type="match status" value="1"/>
</dbReference>
<feature type="non-terminal residue" evidence="4">
    <location>
        <position position="399"/>
    </location>
</feature>
<protein>
    <submittedName>
        <fullName evidence="4">PSD11 ATPase</fullName>
    </submittedName>
</protein>
<dbReference type="PANTHER" id="PTHR10678">
    <property type="entry name" value="26S PROTEASOME NON-ATPASE REGULATORY SUBUNIT 11/COP9 SIGNALOSOME COMPLEX SUBUNIT 2"/>
    <property type="match status" value="1"/>
</dbReference>
<dbReference type="GO" id="GO:0000502">
    <property type="term" value="C:proteasome complex"/>
    <property type="evidence" value="ECO:0007669"/>
    <property type="project" value="UniProtKB-KW"/>
</dbReference>
<organism evidence="4 5">
    <name type="scientific">Erithacus rubecula</name>
    <name type="common">European robin</name>
    <dbReference type="NCBI Taxonomy" id="37610"/>
    <lineage>
        <taxon>Eukaryota</taxon>
        <taxon>Metazoa</taxon>
        <taxon>Chordata</taxon>
        <taxon>Craniata</taxon>
        <taxon>Vertebrata</taxon>
        <taxon>Euteleostomi</taxon>
        <taxon>Archelosauria</taxon>
        <taxon>Archosauria</taxon>
        <taxon>Dinosauria</taxon>
        <taxon>Saurischia</taxon>
        <taxon>Theropoda</taxon>
        <taxon>Coelurosauria</taxon>
        <taxon>Aves</taxon>
        <taxon>Neognathae</taxon>
        <taxon>Neoaves</taxon>
        <taxon>Telluraves</taxon>
        <taxon>Australaves</taxon>
        <taxon>Passeriformes</taxon>
        <taxon>Turdidae</taxon>
        <taxon>Erithacus</taxon>
    </lineage>
</organism>
<dbReference type="Gene3D" id="1.25.40.570">
    <property type="match status" value="1"/>
</dbReference>
<dbReference type="InterPro" id="IPR040773">
    <property type="entry name" value="Rpn6_N"/>
</dbReference>
<gene>
    <name evidence="4" type="primary">Psmd11</name>
    <name evidence="4" type="ORF">ERIRUB_R03527</name>
</gene>
<dbReference type="InterPro" id="IPR036390">
    <property type="entry name" value="WH_DNA-bd_sf"/>
</dbReference>
<dbReference type="Pfam" id="PF18055">
    <property type="entry name" value="RPN6_N"/>
    <property type="match status" value="1"/>
</dbReference>
<dbReference type="Proteomes" id="UP000529965">
    <property type="component" value="Unassembled WGS sequence"/>
</dbReference>
<dbReference type="SMART" id="SM00088">
    <property type="entry name" value="PINT"/>
    <property type="match status" value="1"/>
</dbReference>
<keyword evidence="2" id="KW-0647">Proteasome</keyword>
<dbReference type="InterPro" id="IPR040780">
    <property type="entry name" value="Rpn6_C_helix"/>
</dbReference>
<evidence type="ECO:0000313" key="5">
    <source>
        <dbReference type="Proteomes" id="UP000529965"/>
    </source>
</evidence>
<keyword evidence="5" id="KW-1185">Reference proteome</keyword>
<feature type="non-terminal residue" evidence="4">
    <location>
        <position position="1"/>
    </location>
</feature>
<dbReference type="InterPro" id="IPR000717">
    <property type="entry name" value="PCI_dom"/>
</dbReference>
<dbReference type="Pfam" id="PF18503">
    <property type="entry name" value="RPN6_C_helix"/>
    <property type="match status" value="1"/>
</dbReference>
<dbReference type="SUPFAM" id="SSF46785">
    <property type="entry name" value="Winged helix' DNA-binding domain"/>
    <property type="match status" value="1"/>
</dbReference>
<accession>A0A7K7H2P9</accession>
<comment type="caution">
    <text evidence="4">The sequence shown here is derived from an EMBL/GenBank/DDBJ whole genome shotgun (WGS) entry which is preliminary data.</text>
</comment>
<reference evidence="4 5" key="1">
    <citation type="submission" date="2019-09" db="EMBL/GenBank/DDBJ databases">
        <title>Bird 10,000 Genomes (B10K) Project - Family phase.</title>
        <authorList>
            <person name="Zhang G."/>
        </authorList>
    </citation>
    <scope>NUCLEOTIDE SEQUENCE [LARGE SCALE GENOMIC DNA]</scope>
    <source>
        <strain evidence="4">OUT-0015</strain>
        <tissue evidence="4">Blood</tissue>
    </source>
</reference>
<evidence type="ECO:0000256" key="2">
    <source>
        <dbReference type="ARBA" id="ARBA00022942"/>
    </source>
</evidence>
<evidence type="ECO:0000259" key="3">
    <source>
        <dbReference type="PROSITE" id="PS50250"/>
    </source>
</evidence>
<dbReference type="SMART" id="SM00753">
    <property type="entry name" value="PAM"/>
    <property type="match status" value="1"/>
</dbReference>
<feature type="domain" description="PCI" evidence="3">
    <location>
        <begin position="201"/>
        <end position="369"/>
    </location>
</feature>
<dbReference type="FunFam" id="1.25.40.570:FF:000003">
    <property type="entry name" value="26S proteasome non-ATPase regulatory subunit 11"/>
    <property type="match status" value="1"/>
</dbReference>